<dbReference type="Gene3D" id="3.30.830.10">
    <property type="entry name" value="Metalloenzyme, LuxS/M16 peptidase-like"/>
    <property type="match status" value="1"/>
</dbReference>
<dbReference type="EMBL" id="QSFV01000064">
    <property type="protein sequence ID" value="RHA75186.1"/>
    <property type="molecule type" value="Genomic_DNA"/>
</dbReference>
<dbReference type="Pfam" id="PF00675">
    <property type="entry name" value="Peptidase_M16"/>
    <property type="match status" value="1"/>
</dbReference>
<comment type="caution">
    <text evidence="7">The sequence shown here is derived from an EMBL/GenBank/DDBJ whole genome shotgun (WGS) entry which is preliminary data.</text>
</comment>
<proteinExistence type="inferred from homology"/>
<dbReference type="InterPro" id="IPR050626">
    <property type="entry name" value="Peptidase_M16"/>
</dbReference>
<keyword evidence="4" id="KW-0862">Zinc</keyword>
<dbReference type="GO" id="GO:0006508">
    <property type="term" value="P:proteolysis"/>
    <property type="evidence" value="ECO:0007669"/>
    <property type="project" value="UniProtKB-KW"/>
</dbReference>
<feature type="domain" description="Peptidase M16 N-terminal" evidence="6">
    <location>
        <begin position="25"/>
        <end position="140"/>
    </location>
</feature>
<accession>A0A413SZ54</accession>
<comment type="similarity">
    <text evidence="1">Belongs to the peptidase M16 family.</text>
</comment>
<evidence type="ECO:0000256" key="2">
    <source>
        <dbReference type="ARBA" id="ARBA00022670"/>
    </source>
</evidence>
<dbReference type="GO" id="GO:0046872">
    <property type="term" value="F:metal ion binding"/>
    <property type="evidence" value="ECO:0007669"/>
    <property type="project" value="InterPro"/>
</dbReference>
<keyword evidence="2" id="KW-0645">Protease</keyword>
<dbReference type="RefSeq" id="WP_118030932.1">
    <property type="nucleotide sequence ID" value="NZ_QSFV01000064.1"/>
</dbReference>
<evidence type="ECO:0000256" key="4">
    <source>
        <dbReference type="ARBA" id="ARBA00022833"/>
    </source>
</evidence>
<dbReference type="InterPro" id="IPR011765">
    <property type="entry name" value="Pept_M16_N"/>
</dbReference>
<dbReference type="PANTHER" id="PTHR43690:SF17">
    <property type="entry name" value="PROTEIN YHJJ"/>
    <property type="match status" value="1"/>
</dbReference>
<name>A0A413SZ54_9FIRM</name>
<dbReference type="AlphaFoldDB" id="A0A413SZ54"/>
<dbReference type="GO" id="GO:0008237">
    <property type="term" value="F:metallopeptidase activity"/>
    <property type="evidence" value="ECO:0007669"/>
    <property type="project" value="UniProtKB-KW"/>
</dbReference>
<dbReference type="SUPFAM" id="SSF63411">
    <property type="entry name" value="LuxS/MPP-like metallohydrolase"/>
    <property type="match status" value="1"/>
</dbReference>
<sequence>MKDIIYREKLNDNVNCCCRQTNSSDFQIALVVQTGSIKEVRGQSGIAHCMEHINLLWDKHNPDTTFYGHGYTNYFETVYIIHCKLKNYKKAIQVIGNIMSGVYITQDYVDEAISDVSIEIEHAEQKSAEICRELYSNDLFLEKLPVGKMSDVRMLNLEKINNFYLKRYLKSNMSICIVSSLEPVEYIELVKKRVRSIAFQNNDMLYLNLLRSDKCIIQMEPRKDGNAVVLYKNVNLDLWLPSEIKLGYDFFLDILRINLYECYSRKYNISGITCSLKKFYQQNRILKIRIVLRDATCKISQIKLGLLDIDVTEKQMNKIKDQYEKYKCNEHIFLNKEDFLKECIDEVIGSEKIILIDDERKLINKLLNLSGLEINNYIKKLLNGIRFV</sequence>
<evidence type="ECO:0000259" key="6">
    <source>
        <dbReference type="Pfam" id="PF00675"/>
    </source>
</evidence>
<dbReference type="Proteomes" id="UP000285740">
    <property type="component" value="Unassembled WGS sequence"/>
</dbReference>
<protein>
    <submittedName>
        <fullName evidence="7">Insulinase family protein</fullName>
    </submittedName>
</protein>
<keyword evidence="3" id="KW-0378">Hydrolase</keyword>
<evidence type="ECO:0000313" key="7">
    <source>
        <dbReference type="EMBL" id="RHA75186.1"/>
    </source>
</evidence>
<evidence type="ECO:0000256" key="5">
    <source>
        <dbReference type="ARBA" id="ARBA00023049"/>
    </source>
</evidence>
<reference evidence="7 8" key="1">
    <citation type="submission" date="2018-08" db="EMBL/GenBank/DDBJ databases">
        <title>A genome reference for cultivated species of the human gut microbiota.</title>
        <authorList>
            <person name="Zou Y."/>
            <person name="Xue W."/>
            <person name="Luo G."/>
        </authorList>
    </citation>
    <scope>NUCLEOTIDE SEQUENCE [LARGE SCALE GENOMIC DNA]</scope>
    <source>
        <strain evidence="7 8">AM42-30</strain>
    </source>
</reference>
<evidence type="ECO:0000313" key="8">
    <source>
        <dbReference type="Proteomes" id="UP000285740"/>
    </source>
</evidence>
<gene>
    <name evidence="7" type="ORF">DW918_11540</name>
</gene>
<evidence type="ECO:0000256" key="3">
    <source>
        <dbReference type="ARBA" id="ARBA00022801"/>
    </source>
</evidence>
<keyword evidence="5" id="KW-0482">Metalloprotease</keyword>
<dbReference type="InterPro" id="IPR011249">
    <property type="entry name" value="Metalloenz_LuxS/M16"/>
</dbReference>
<dbReference type="PANTHER" id="PTHR43690">
    <property type="entry name" value="NARDILYSIN"/>
    <property type="match status" value="1"/>
</dbReference>
<evidence type="ECO:0000256" key="1">
    <source>
        <dbReference type="ARBA" id="ARBA00007261"/>
    </source>
</evidence>
<organism evidence="7 8">
    <name type="scientific">Eubacterium ventriosum</name>
    <dbReference type="NCBI Taxonomy" id="39496"/>
    <lineage>
        <taxon>Bacteria</taxon>
        <taxon>Bacillati</taxon>
        <taxon>Bacillota</taxon>
        <taxon>Clostridia</taxon>
        <taxon>Eubacteriales</taxon>
        <taxon>Eubacteriaceae</taxon>
        <taxon>Eubacterium</taxon>
    </lineage>
</organism>